<dbReference type="Proteomes" id="UP000028838">
    <property type="component" value="Unassembled WGS sequence"/>
</dbReference>
<accession>A0A086JB03</accession>
<evidence type="ECO:0000313" key="2">
    <source>
        <dbReference type="EMBL" id="KFG29321.1"/>
    </source>
</evidence>
<name>A0A086JB03_TOXGO</name>
<reference evidence="2 3" key="1">
    <citation type="submission" date="2014-07" db="EMBL/GenBank/DDBJ databases">
        <authorList>
            <person name="Sibley D."/>
            <person name="Venepally P."/>
            <person name="Karamycheva S."/>
            <person name="Hadjithomas M."/>
            <person name="Khan A."/>
            <person name="Brunk B."/>
            <person name="Roos D."/>
            <person name="Caler E."/>
            <person name="Lorenzi H."/>
        </authorList>
    </citation>
    <scope>NUCLEOTIDE SEQUENCE [LARGE SCALE GENOMIC DNA]</scope>
    <source>
        <strain evidence="2 3">FOU</strain>
    </source>
</reference>
<protein>
    <submittedName>
        <fullName evidence="2">Uncharacterized protein</fullName>
    </submittedName>
</protein>
<feature type="region of interest" description="Disordered" evidence="1">
    <location>
        <begin position="119"/>
        <end position="147"/>
    </location>
</feature>
<comment type="caution">
    <text evidence="2">The sequence shown here is derived from an EMBL/GenBank/DDBJ whole genome shotgun (WGS) entry which is preliminary data.</text>
</comment>
<evidence type="ECO:0000256" key="1">
    <source>
        <dbReference type="SAM" id="MobiDB-lite"/>
    </source>
</evidence>
<dbReference type="VEuPathDB" id="ToxoDB:TGFOU_404080"/>
<organism evidence="2 3">
    <name type="scientific">Toxoplasma gondii FOU</name>
    <dbReference type="NCBI Taxonomy" id="943167"/>
    <lineage>
        <taxon>Eukaryota</taxon>
        <taxon>Sar</taxon>
        <taxon>Alveolata</taxon>
        <taxon>Apicomplexa</taxon>
        <taxon>Conoidasida</taxon>
        <taxon>Coccidia</taxon>
        <taxon>Eucoccidiorida</taxon>
        <taxon>Eimeriorina</taxon>
        <taxon>Sarcocystidae</taxon>
        <taxon>Toxoplasma</taxon>
    </lineage>
</organism>
<dbReference type="AlphaFoldDB" id="A0A086JB03"/>
<proteinExistence type="predicted"/>
<sequence length="147" mass="16706">MRAGERWRALASVGGRTQEYVEKRGGERRASSFLPLCPRRAPFPERRKSPFSLPERHWSWQRATRGTPALAGGYEVDAGETAFARRGWEGELTRDSLGVPRLGGALNFRKRSFSELQGPSRRWKTRTMRRVENSTGRFLSSRVGAAR</sequence>
<evidence type="ECO:0000313" key="3">
    <source>
        <dbReference type="Proteomes" id="UP000028838"/>
    </source>
</evidence>
<gene>
    <name evidence="2" type="ORF">TGFOU_404080</name>
</gene>
<dbReference type="EMBL" id="AEYH02003328">
    <property type="protein sequence ID" value="KFG29321.1"/>
    <property type="molecule type" value="Genomic_DNA"/>
</dbReference>